<dbReference type="PRINTS" id="PR00119">
    <property type="entry name" value="CATATPASE"/>
</dbReference>
<dbReference type="Pfam" id="PF16209">
    <property type="entry name" value="PhoLip_ATPase_N"/>
    <property type="match status" value="1"/>
</dbReference>
<feature type="binding site" evidence="14">
    <location>
        <position position="882"/>
    </location>
    <ligand>
        <name>Mg(2+)</name>
        <dbReference type="ChEBI" id="CHEBI:18420"/>
    </ligand>
</feature>
<dbReference type="SFLD" id="SFLDS00003">
    <property type="entry name" value="Haloacid_Dehalogenase"/>
    <property type="match status" value="1"/>
</dbReference>
<comment type="cofactor">
    <cofactor evidence="14">
        <name>Mg(2+)</name>
        <dbReference type="ChEBI" id="CHEBI:18420"/>
    </cofactor>
</comment>
<feature type="binding site" evidence="13">
    <location>
        <position position="766"/>
    </location>
    <ligand>
        <name>ATP</name>
        <dbReference type="ChEBI" id="CHEBI:30616"/>
    </ligand>
</feature>
<feature type="binding site" evidence="13">
    <location>
        <position position="452"/>
    </location>
    <ligand>
        <name>ATP</name>
        <dbReference type="ChEBI" id="CHEBI:30616"/>
    </ligand>
</feature>
<dbReference type="GO" id="GO:0005524">
    <property type="term" value="F:ATP binding"/>
    <property type="evidence" value="ECO:0007669"/>
    <property type="project" value="UniProtKB-UniRule"/>
</dbReference>
<dbReference type="SUPFAM" id="SSF56784">
    <property type="entry name" value="HAD-like"/>
    <property type="match status" value="1"/>
</dbReference>
<dbReference type="Pfam" id="PF16212">
    <property type="entry name" value="PhoLip_ATPase_C"/>
    <property type="match status" value="1"/>
</dbReference>
<dbReference type="InterPro" id="IPR001757">
    <property type="entry name" value="P_typ_ATPase"/>
</dbReference>
<organism evidence="19 20">
    <name type="scientific">Plasmodiophora brassicae</name>
    <name type="common">Clubroot disease agent</name>
    <dbReference type="NCBI Taxonomy" id="37360"/>
    <lineage>
        <taxon>Eukaryota</taxon>
        <taxon>Sar</taxon>
        <taxon>Rhizaria</taxon>
        <taxon>Endomyxa</taxon>
        <taxon>Phytomyxea</taxon>
        <taxon>Plasmodiophorida</taxon>
        <taxon>Plasmodiophoridae</taxon>
        <taxon>Plasmodiophora</taxon>
    </lineage>
</organism>
<dbReference type="SFLD" id="SFLDG00002">
    <property type="entry name" value="C1.7:_P-type_atpase_like"/>
    <property type="match status" value="1"/>
</dbReference>
<feature type="binding site" evidence="13">
    <location>
        <position position="451"/>
    </location>
    <ligand>
        <name>ATP</name>
        <dbReference type="ChEBI" id="CHEBI:30616"/>
    </ligand>
</feature>
<feature type="transmembrane region" description="Helical" evidence="15">
    <location>
        <begin position="935"/>
        <end position="953"/>
    </location>
</feature>
<evidence type="ECO:0000256" key="1">
    <source>
        <dbReference type="ARBA" id="ARBA00004141"/>
    </source>
</evidence>
<feature type="binding site" evidence="13">
    <location>
        <position position="628"/>
    </location>
    <ligand>
        <name>ATP</name>
        <dbReference type="ChEBI" id="CHEBI:30616"/>
    </ligand>
</feature>
<feature type="transmembrane region" description="Helical" evidence="15">
    <location>
        <begin position="965"/>
        <end position="988"/>
    </location>
</feature>
<feature type="compositionally biased region" description="Low complexity" evidence="16">
    <location>
        <begin position="34"/>
        <end position="47"/>
    </location>
</feature>
<dbReference type="Proteomes" id="UP000039324">
    <property type="component" value="Unassembled WGS sequence"/>
</dbReference>
<dbReference type="SUPFAM" id="SSF81653">
    <property type="entry name" value="Calcium ATPase, transduction domain A"/>
    <property type="match status" value="1"/>
</dbReference>
<feature type="binding site" evidence="14">
    <location>
        <position position="878"/>
    </location>
    <ligand>
        <name>Mg(2+)</name>
        <dbReference type="ChEBI" id="CHEBI:18420"/>
    </ligand>
</feature>
<evidence type="ECO:0000313" key="19">
    <source>
        <dbReference type="EMBL" id="CEO94468.1"/>
    </source>
</evidence>
<dbReference type="InterPro" id="IPR044492">
    <property type="entry name" value="P_typ_ATPase_HD_dom"/>
</dbReference>
<feature type="domain" description="P-type ATPase N-terminal" evidence="17">
    <location>
        <begin position="79"/>
        <end position="136"/>
    </location>
</feature>
<reference evidence="19 20" key="1">
    <citation type="submission" date="2015-02" db="EMBL/GenBank/DDBJ databases">
        <authorList>
            <person name="Chooi Y.-H."/>
        </authorList>
    </citation>
    <scope>NUCLEOTIDE SEQUENCE [LARGE SCALE GENOMIC DNA]</scope>
    <source>
        <strain evidence="19">E3</strain>
    </source>
</reference>
<dbReference type="GO" id="GO:0140326">
    <property type="term" value="F:ATPase-coupled intramembrane lipid transporter activity"/>
    <property type="evidence" value="ECO:0007669"/>
    <property type="project" value="UniProtKB-EC"/>
</dbReference>
<feature type="region of interest" description="Disordered" evidence="16">
    <location>
        <begin position="1315"/>
        <end position="1348"/>
    </location>
</feature>
<dbReference type="InterPro" id="IPR006539">
    <property type="entry name" value="P-type_ATPase_IV"/>
</dbReference>
<dbReference type="PANTHER" id="PTHR24092:SF150">
    <property type="entry name" value="PHOSPHOLIPID-TRANSPORTING ATPASE"/>
    <property type="match status" value="1"/>
</dbReference>
<dbReference type="FunFam" id="3.40.50.1000:FF:000014">
    <property type="entry name" value="Phospholipid-transporting ATPase"/>
    <property type="match status" value="1"/>
</dbReference>
<feature type="binding site" evidence="13">
    <location>
        <position position="685"/>
    </location>
    <ligand>
        <name>ATP</name>
        <dbReference type="ChEBI" id="CHEBI:30616"/>
    </ligand>
</feature>
<feature type="active site" description="4-aspartylphosphate intermediate" evidence="12">
    <location>
        <position position="451"/>
    </location>
</feature>
<evidence type="ECO:0000256" key="6">
    <source>
        <dbReference type="ARBA" id="ARBA00022840"/>
    </source>
</evidence>
<protein>
    <recommendedName>
        <fullName evidence="15">Phospholipid-transporting ATPase</fullName>
        <ecNumber evidence="15">7.6.2.1</ecNumber>
    </recommendedName>
</protein>
<keyword evidence="6 13" id="KW-0067">ATP-binding</keyword>
<keyword evidence="20" id="KW-1185">Reference proteome</keyword>
<keyword evidence="10 15" id="KW-0472">Membrane</keyword>
<name>A0A0G4IGZ1_PLABS</name>
<comment type="catalytic activity">
    <reaction evidence="11 15">
        <text>ATP + H2O + phospholipidSide 1 = ADP + phosphate + phospholipidSide 2.</text>
        <dbReference type="EC" id="7.6.2.1"/>
    </reaction>
</comment>
<keyword evidence="4 14" id="KW-0479">Metal-binding</keyword>
<dbReference type="InterPro" id="IPR008250">
    <property type="entry name" value="ATPase_P-typ_transduc_dom_A_sf"/>
</dbReference>
<evidence type="ECO:0000256" key="14">
    <source>
        <dbReference type="PIRSR" id="PIRSR606539-3"/>
    </source>
</evidence>
<feature type="compositionally biased region" description="Basic residues" evidence="16">
    <location>
        <begin position="1269"/>
        <end position="1279"/>
    </location>
</feature>
<evidence type="ECO:0000313" key="20">
    <source>
        <dbReference type="Proteomes" id="UP000039324"/>
    </source>
</evidence>
<dbReference type="EC" id="7.6.2.1" evidence="15"/>
<dbReference type="Gene3D" id="2.70.150.10">
    <property type="entry name" value="Calcium-transporting ATPase, cytoplasmic transduction domain A"/>
    <property type="match status" value="1"/>
</dbReference>
<evidence type="ECO:0000256" key="5">
    <source>
        <dbReference type="ARBA" id="ARBA00022741"/>
    </source>
</evidence>
<accession>A0A0G4IGZ1</accession>
<evidence type="ECO:0000256" key="16">
    <source>
        <dbReference type="SAM" id="MobiDB-lite"/>
    </source>
</evidence>
<feature type="region of interest" description="Disordered" evidence="16">
    <location>
        <begin position="1258"/>
        <end position="1285"/>
    </location>
</feature>
<dbReference type="NCBIfam" id="TIGR01494">
    <property type="entry name" value="ATPase_P-type"/>
    <property type="match status" value="2"/>
</dbReference>
<feature type="transmembrane region" description="Helical" evidence="15">
    <location>
        <begin position="1133"/>
        <end position="1152"/>
    </location>
</feature>
<keyword evidence="9 15" id="KW-1133">Transmembrane helix</keyword>
<evidence type="ECO:0000256" key="11">
    <source>
        <dbReference type="ARBA" id="ARBA00034036"/>
    </source>
</evidence>
<dbReference type="NCBIfam" id="TIGR01652">
    <property type="entry name" value="ATPase-Plipid"/>
    <property type="match status" value="1"/>
</dbReference>
<evidence type="ECO:0000256" key="2">
    <source>
        <dbReference type="ARBA" id="ARBA00008109"/>
    </source>
</evidence>
<feature type="binding site" evidence="13">
    <location>
        <position position="881"/>
    </location>
    <ligand>
        <name>ATP</name>
        <dbReference type="ChEBI" id="CHEBI:30616"/>
    </ligand>
</feature>
<dbReference type="InterPro" id="IPR023298">
    <property type="entry name" value="ATPase_P-typ_TM_dom_sf"/>
</dbReference>
<evidence type="ECO:0000256" key="4">
    <source>
        <dbReference type="ARBA" id="ARBA00022723"/>
    </source>
</evidence>
<dbReference type="SUPFAM" id="SSF81665">
    <property type="entry name" value="Calcium ATPase, transmembrane domain M"/>
    <property type="match status" value="1"/>
</dbReference>
<feature type="binding site" evidence="13">
    <location>
        <position position="453"/>
    </location>
    <ligand>
        <name>ATP</name>
        <dbReference type="ChEBI" id="CHEBI:30616"/>
    </ligand>
</feature>
<evidence type="ECO:0000256" key="3">
    <source>
        <dbReference type="ARBA" id="ARBA00022692"/>
    </source>
</evidence>
<dbReference type="SUPFAM" id="SSF81660">
    <property type="entry name" value="Metal cation-transporting ATPase, ATP-binding domain N"/>
    <property type="match status" value="1"/>
</dbReference>
<dbReference type="PROSITE" id="PS00154">
    <property type="entry name" value="ATPASE_E1_E2"/>
    <property type="match status" value="1"/>
</dbReference>
<evidence type="ECO:0000259" key="18">
    <source>
        <dbReference type="Pfam" id="PF16212"/>
    </source>
</evidence>
<feature type="binding site" evidence="13">
    <location>
        <position position="764"/>
    </location>
    <ligand>
        <name>ATP</name>
        <dbReference type="ChEBI" id="CHEBI:30616"/>
    </ligand>
</feature>
<dbReference type="InterPro" id="IPR018303">
    <property type="entry name" value="ATPase_P-typ_P_site"/>
</dbReference>
<dbReference type="GO" id="GO:0005886">
    <property type="term" value="C:plasma membrane"/>
    <property type="evidence" value="ECO:0007669"/>
    <property type="project" value="TreeGrafter"/>
</dbReference>
<dbReference type="GO" id="GO:0045332">
    <property type="term" value="P:phospholipid translocation"/>
    <property type="evidence" value="ECO:0007669"/>
    <property type="project" value="TreeGrafter"/>
</dbReference>
<proteinExistence type="inferred from homology"/>
<feature type="compositionally biased region" description="Low complexity" evidence="16">
    <location>
        <begin position="1"/>
        <end position="14"/>
    </location>
</feature>
<feature type="transmembrane region" description="Helical" evidence="15">
    <location>
        <begin position="382"/>
        <end position="405"/>
    </location>
</feature>
<feature type="transmembrane region" description="Helical" evidence="15">
    <location>
        <begin position="1018"/>
        <end position="1041"/>
    </location>
</feature>
<evidence type="ECO:0000256" key="12">
    <source>
        <dbReference type="PIRSR" id="PIRSR606539-1"/>
    </source>
</evidence>
<dbReference type="GO" id="GO:0016887">
    <property type="term" value="F:ATP hydrolysis activity"/>
    <property type="evidence" value="ECO:0007669"/>
    <property type="project" value="InterPro"/>
</dbReference>
<dbReference type="EMBL" id="CDSF01000001">
    <property type="protein sequence ID" value="CEO94468.1"/>
    <property type="molecule type" value="Genomic_DNA"/>
</dbReference>
<feature type="transmembrane region" description="Helical" evidence="15">
    <location>
        <begin position="1092"/>
        <end position="1113"/>
    </location>
</feature>
<evidence type="ECO:0000256" key="8">
    <source>
        <dbReference type="ARBA" id="ARBA00022967"/>
    </source>
</evidence>
<dbReference type="InterPro" id="IPR023214">
    <property type="entry name" value="HAD_sf"/>
</dbReference>
<feature type="binding site" evidence="13">
    <location>
        <position position="851"/>
    </location>
    <ligand>
        <name>ATP</name>
        <dbReference type="ChEBI" id="CHEBI:30616"/>
    </ligand>
</feature>
<feature type="binding site" evidence="13">
    <location>
        <position position="765"/>
    </location>
    <ligand>
        <name>ATP</name>
        <dbReference type="ChEBI" id="CHEBI:30616"/>
    </ligand>
</feature>
<feature type="binding site" evidence="14">
    <location>
        <position position="451"/>
    </location>
    <ligand>
        <name>Mg(2+)</name>
        <dbReference type="ChEBI" id="CHEBI:18420"/>
    </ligand>
</feature>
<dbReference type="OrthoDB" id="377733at2759"/>
<dbReference type="InterPro" id="IPR032631">
    <property type="entry name" value="P-type_ATPase_N"/>
</dbReference>
<evidence type="ECO:0000256" key="13">
    <source>
        <dbReference type="PIRSR" id="PIRSR606539-2"/>
    </source>
</evidence>
<keyword evidence="8 15" id="KW-1278">Translocase</keyword>
<feature type="domain" description="P-type ATPase C-terminal" evidence="18">
    <location>
        <begin position="904"/>
        <end position="1161"/>
    </location>
</feature>
<evidence type="ECO:0000256" key="7">
    <source>
        <dbReference type="ARBA" id="ARBA00022842"/>
    </source>
</evidence>
<feature type="transmembrane region" description="Helical" evidence="15">
    <location>
        <begin position="335"/>
        <end position="362"/>
    </location>
</feature>
<sequence length="1348" mass="149220">MTSRLALTARRTAAVVDDTAGRTPQPHPRDGSDAAPGKAAAAAVAPEPDLEAAIRDASSGAGDQDRDKPRRVIRIGDEDTARSFCNNKVNTSKYTMVNFVPKCMFEQFSRVANCYFLAVSIIQVSTTLSPTSKFATLIPLLCVIFLSLVKEFLEDWNRHEADDMVNFSEVDVVEFGNREGPRLRTVFSSDVRVGDVLQISDGQSIPADSILLSTCIPNGIGFIETSNLDGETNLKIRQAVPHCAQIITNARDASRLRGVVTCDQPNANIHRFDGMMFLDGVSSPCPINANNIILRGAALRSTETAFVLVVYTGSDCKQARDARPMRTKSSNVERLVNRVIVFILLGVCALCAIATIGFAVWTSQNKLAWYVPFVSATTSSDVLSSLITFLILFNNLVPISLYLTLEVVKFVQAKLVECDIRLFHAHTRQRAYARTSALNEDLGQIEYIFSDKTGTLTRNQMVFKRVSIGSKVYDAIVPSNGYHGKRVHLDQPSSYQAQRVSQRRNEGEPKVLKGPMLVMHLKANQTHSTTIRDTLRVMSVCHSIFPERHNRDGNIILKYKSISADEDALVRGAFAYGYETQTGFREWTMRTTQCASYRYELEFRDSKYIGVCALGEHQRFRVLNINEFTPARACMSMVVMTPEGTIELYCKGSDRVIIESLGPDQTVSVATTKKHLKHFAVAGLRTLTLSKAVLEPGFYKEWNKRFQTALSQGVSGPGMDKLASEIECNLQLLAVTAIEDCLQVGVPRTISLLSSAGIKMWILTGDKIETAITIGCSCNLITPDMTRLELSADSIPNLSDLLAMFSKVIWKGTPCALIVDGQALDVILQDECLCDIFFRTSTRCRAVLACRVTPRQKAAVVRLVKRATPSPLTLAIGDGANDVPMLQEADIGVAIAGNEGMQAVRASDFAIGQFKFLARLLLVHGTWSYRRISKVILLSFYKNIALVLTMFYYCAYNGYSGSSLYNAWLSGGWNVAFTLFPVVTFGVLDRDLEVTTILQYPKVYLRGQFHRLFNVRVFLQYVATALIHSLIVFLFGVYGSSVGTVDVYFRYAIEILLGQDWNMDMDLLGILINGSLVLAVNTKMAMETQYWTVAHLAAILGSITFWVSFIVIYSSMSLGDFYGMAAIMFSNPMSYAMFVLCATTIFILELGAQCVQSMLYPDPCTIVREVKRMSSDAVWSPLLALGSESVAVDSTFEVEKGASRTTGAEEEEDDVFFEEDHGLLPTNKNAIAATEEDNAMGQLLSSFAFSYPTLESATQIQEQKEYRDRHKKNKRKGKKKVDSDSCVNQSVEEPVFIINGPTVEALMYLARQIEEEESRARRSSLTRTSSKVNSGNMKSSDSKGSGDQ</sequence>
<keyword evidence="7 14" id="KW-0460">Magnesium</keyword>
<feature type="binding site" evidence="13">
    <location>
        <position position="857"/>
    </location>
    <ligand>
        <name>ATP</name>
        <dbReference type="ChEBI" id="CHEBI:30616"/>
    </ligand>
</feature>
<dbReference type="InterPro" id="IPR032630">
    <property type="entry name" value="P_typ_ATPase_c"/>
</dbReference>
<comment type="subcellular location">
    <subcellularLocation>
        <location evidence="1 15">Membrane</location>
        <topology evidence="1 15">Multi-pass membrane protein</topology>
    </subcellularLocation>
</comment>
<keyword evidence="5 13" id="KW-0547">Nucleotide-binding</keyword>
<evidence type="ECO:0000256" key="10">
    <source>
        <dbReference type="ARBA" id="ARBA00023136"/>
    </source>
</evidence>
<evidence type="ECO:0000259" key="17">
    <source>
        <dbReference type="Pfam" id="PF16209"/>
    </source>
</evidence>
<evidence type="ECO:0000256" key="15">
    <source>
        <dbReference type="RuleBase" id="RU362033"/>
    </source>
</evidence>
<dbReference type="Pfam" id="PF08282">
    <property type="entry name" value="Hydrolase_3"/>
    <property type="match status" value="1"/>
</dbReference>
<feature type="binding site" evidence="13">
    <location>
        <position position="651"/>
    </location>
    <ligand>
        <name>ATP</name>
        <dbReference type="ChEBI" id="CHEBI:30616"/>
    </ligand>
</feature>
<dbReference type="PANTHER" id="PTHR24092">
    <property type="entry name" value="PROBABLE PHOSPHOLIPID-TRANSPORTING ATPASE"/>
    <property type="match status" value="1"/>
</dbReference>
<feature type="region of interest" description="Disordered" evidence="16">
    <location>
        <begin position="1"/>
        <end position="48"/>
    </location>
</feature>
<feature type="binding site" evidence="13">
    <location>
        <position position="882"/>
    </location>
    <ligand>
        <name>ATP</name>
        <dbReference type="ChEBI" id="CHEBI:30616"/>
    </ligand>
</feature>
<dbReference type="GO" id="GO:0000287">
    <property type="term" value="F:magnesium ion binding"/>
    <property type="evidence" value="ECO:0007669"/>
    <property type="project" value="UniProtKB-UniRule"/>
</dbReference>
<dbReference type="Gene3D" id="3.40.1110.10">
    <property type="entry name" value="Calcium-transporting ATPase, cytoplasmic domain N"/>
    <property type="match status" value="1"/>
</dbReference>
<dbReference type="OMA" id="DMMIYQR"/>
<feature type="binding site" evidence="13">
    <location>
        <position position="566"/>
    </location>
    <ligand>
        <name>ATP</name>
        <dbReference type="ChEBI" id="CHEBI:30616"/>
    </ligand>
</feature>
<evidence type="ECO:0000256" key="9">
    <source>
        <dbReference type="ARBA" id="ARBA00022989"/>
    </source>
</evidence>
<dbReference type="Gene3D" id="3.40.50.1000">
    <property type="entry name" value="HAD superfamily/HAD-like"/>
    <property type="match status" value="1"/>
</dbReference>
<dbReference type="SFLD" id="SFLDF00027">
    <property type="entry name" value="p-type_atpase"/>
    <property type="match status" value="1"/>
</dbReference>
<dbReference type="InterPro" id="IPR036412">
    <property type="entry name" value="HAD-like_sf"/>
</dbReference>
<keyword evidence="3 15" id="KW-0812">Transmembrane</keyword>
<dbReference type="InterPro" id="IPR023299">
    <property type="entry name" value="ATPase_P-typ_cyto_dom_N"/>
</dbReference>
<comment type="similarity">
    <text evidence="2 15">Belongs to the cation transport ATPase (P-type) (TC 3.A.3) family. Type IV subfamily.</text>
</comment>
<dbReference type="STRING" id="37360.A0A0G4IGZ1"/>
<gene>
    <name evidence="19" type="ORF">PBRA_000253</name>
</gene>
<feature type="binding site" evidence="14">
    <location>
        <position position="453"/>
    </location>
    <ligand>
        <name>Mg(2+)</name>
        <dbReference type="ChEBI" id="CHEBI:18420"/>
    </ligand>
</feature>